<gene>
    <name evidence="1" type="ORF">OXU80_27270</name>
</gene>
<organism evidence="1 2">
    <name type="scientific">Antarcticirhabdus aurantiaca</name>
    <dbReference type="NCBI Taxonomy" id="2606717"/>
    <lineage>
        <taxon>Bacteria</taxon>
        <taxon>Pseudomonadati</taxon>
        <taxon>Pseudomonadota</taxon>
        <taxon>Alphaproteobacteria</taxon>
        <taxon>Hyphomicrobiales</taxon>
        <taxon>Aurantimonadaceae</taxon>
        <taxon>Antarcticirhabdus</taxon>
    </lineage>
</organism>
<reference evidence="1" key="1">
    <citation type="submission" date="2022-11" db="EMBL/GenBank/DDBJ databases">
        <title>beta-Carotene-producing bacterium, Jeongeuplla avenae sp. nov., alleviates the salt stress of Arabidopsis seedlings.</title>
        <authorList>
            <person name="Jiang L."/>
            <person name="Lee J."/>
        </authorList>
    </citation>
    <scope>NUCLEOTIDE SEQUENCE</scope>
    <source>
        <strain evidence="1">DY_R2A_6</strain>
    </source>
</reference>
<evidence type="ECO:0000313" key="2">
    <source>
        <dbReference type="Proteomes" id="UP001163223"/>
    </source>
</evidence>
<protein>
    <submittedName>
        <fullName evidence="1">EAL domain-containing protein</fullName>
    </submittedName>
</protein>
<evidence type="ECO:0000313" key="1">
    <source>
        <dbReference type="EMBL" id="WAJ28466.1"/>
    </source>
</evidence>
<name>A0ACD4NNR1_9HYPH</name>
<keyword evidence="2" id="KW-1185">Reference proteome</keyword>
<dbReference type="EMBL" id="CP113520">
    <property type="protein sequence ID" value="WAJ28466.1"/>
    <property type="molecule type" value="Genomic_DNA"/>
</dbReference>
<sequence>MRHINHTSWQFNKRCNLKYRAMFSSTLSRLAADHSVAAVLAALVICVAAGWLVVSLRERAESSKGPSCTQWLIGMATVAGLGVWTTHFMAMIGYRPDLPIGYGGQVTAASALIGILAVGLPLAATVLVRSAALRAALGGTAGLGIGAMHYTGMLALSGCLQTQKPGATLAAYGVGAALMALGSGSRRIASSPRLSSVTFTLAVCGAHFVSIAGTTLSPLPGPVGMPGANNVLGIFTAMGAAILLIGALMTIIAARRFEAQERAHSTILATALHNMSNGLVFIDGSGRLGLFNDRFVDMFGLAGAALHIGMRADEVIDFVSAAAGLETEHQRSAAGRIAERLEPFRLAPVDYVLPNGRTVEIDSNPIAKGGTVLTFNDVTAERAARNEISELAFNDPLTGLPNRRAFRERKLAAIAGDAPFFLLLIDLDRFKAVNDTFGHGVGDKLLVHAGRRILEVVGGSGFASRLGGDELGVFVYGDAQTAMEIAQGIVRTLSQPFVLGEVTASVGCSIGLCSGDGVATPDELMQRADVALYEAKRQGKGRVASYRPGLLEATAERHRLEADLREALHRRQFHLAYQPIMSLETGEITGYEALLRWDHPVRGSVSPAVFIPVAEETGLILEIGRWVLEEACREAASWPKGRHVAVNVSSVQFRSHLLPSHLTGALARSGLPAHRLEVELTETALVEDGPTIARALAEIRRLGVKVAMDDFGTGYSSLAHLCDFPLDRIKIDRSFVAAAQADPHAHAVIKAVVALGRDIGIPTLAEGIETVEQLELLRGLGCGAVQGYLIGRPARFLEDEKVGKLVLGSIFAA</sequence>
<proteinExistence type="predicted"/>
<accession>A0ACD4NNR1</accession>
<dbReference type="Proteomes" id="UP001163223">
    <property type="component" value="Chromosome"/>
</dbReference>